<proteinExistence type="inferred from homology"/>
<dbReference type="Pfam" id="PF03816">
    <property type="entry name" value="LytR_cpsA_psr"/>
    <property type="match status" value="1"/>
</dbReference>
<evidence type="ECO:0000256" key="2">
    <source>
        <dbReference type="SAM" id="Phobius"/>
    </source>
</evidence>
<evidence type="ECO:0000313" key="4">
    <source>
        <dbReference type="EMBL" id="MBD7910251.1"/>
    </source>
</evidence>
<keyword evidence="2" id="KW-1133">Transmembrane helix</keyword>
<dbReference type="InterPro" id="IPR050922">
    <property type="entry name" value="LytR/CpsA/Psr_CW_biosynth"/>
</dbReference>
<organism evidence="4 5">
    <name type="scientific">Clostridium cibarium</name>
    <dbReference type="NCBI Taxonomy" id="2762247"/>
    <lineage>
        <taxon>Bacteria</taxon>
        <taxon>Bacillati</taxon>
        <taxon>Bacillota</taxon>
        <taxon>Clostridia</taxon>
        <taxon>Eubacteriales</taxon>
        <taxon>Clostridiaceae</taxon>
        <taxon>Clostridium</taxon>
    </lineage>
</organism>
<feature type="domain" description="Cell envelope-related transcriptional attenuator" evidence="3">
    <location>
        <begin position="91"/>
        <end position="247"/>
    </location>
</feature>
<dbReference type="PANTHER" id="PTHR33392">
    <property type="entry name" value="POLYISOPRENYL-TEICHOIC ACID--PEPTIDOGLYCAN TEICHOIC ACID TRANSFERASE TAGU"/>
    <property type="match status" value="1"/>
</dbReference>
<dbReference type="PANTHER" id="PTHR33392:SF6">
    <property type="entry name" value="POLYISOPRENYL-TEICHOIC ACID--PEPTIDOGLYCAN TEICHOIC ACID TRANSFERASE TAGU"/>
    <property type="match status" value="1"/>
</dbReference>
<reference evidence="4 5" key="1">
    <citation type="submission" date="2020-08" db="EMBL/GenBank/DDBJ databases">
        <title>A Genomic Blueprint of the Chicken Gut Microbiome.</title>
        <authorList>
            <person name="Gilroy R."/>
            <person name="Ravi A."/>
            <person name="Getino M."/>
            <person name="Pursley I."/>
            <person name="Horton D.L."/>
            <person name="Alikhan N.-F."/>
            <person name="Baker D."/>
            <person name="Gharbi K."/>
            <person name="Hall N."/>
            <person name="Watson M."/>
            <person name="Adriaenssens E.M."/>
            <person name="Foster-Nyarko E."/>
            <person name="Jarju S."/>
            <person name="Secka A."/>
            <person name="Antonio M."/>
            <person name="Oren A."/>
            <person name="Chaudhuri R."/>
            <person name="La Ragione R.M."/>
            <person name="Hildebrand F."/>
            <person name="Pallen M.J."/>
        </authorList>
    </citation>
    <scope>NUCLEOTIDE SEQUENCE [LARGE SCALE GENOMIC DNA]</scope>
    <source>
        <strain evidence="4 5">Sa3CVN1</strain>
    </source>
</reference>
<dbReference type="Proteomes" id="UP000627781">
    <property type="component" value="Unassembled WGS sequence"/>
</dbReference>
<dbReference type="NCBIfam" id="TIGR00350">
    <property type="entry name" value="lytR_cpsA_psr"/>
    <property type="match status" value="1"/>
</dbReference>
<evidence type="ECO:0000259" key="3">
    <source>
        <dbReference type="Pfam" id="PF03816"/>
    </source>
</evidence>
<protein>
    <submittedName>
        <fullName evidence="4">LCP family protein</fullName>
    </submittedName>
</protein>
<dbReference type="Gene3D" id="3.40.630.190">
    <property type="entry name" value="LCP protein"/>
    <property type="match status" value="1"/>
</dbReference>
<name>A0ABR8PPZ9_9CLOT</name>
<evidence type="ECO:0000313" key="5">
    <source>
        <dbReference type="Proteomes" id="UP000627781"/>
    </source>
</evidence>
<dbReference type="EMBL" id="JACSRA010000003">
    <property type="protein sequence ID" value="MBD7910251.1"/>
    <property type="molecule type" value="Genomic_DNA"/>
</dbReference>
<dbReference type="InterPro" id="IPR004474">
    <property type="entry name" value="LytR_CpsA_psr"/>
</dbReference>
<comment type="similarity">
    <text evidence="1">Belongs to the LytR/CpsA/Psr (LCP) family.</text>
</comment>
<evidence type="ECO:0000256" key="1">
    <source>
        <dbReference type="ARBA" id="ARBA00006068"/>
    </source>
</evidence>
<keyword evidence="5" id="KW-1185">Reference proteome</keyword>
<keyword evidence="2" id="KW-0812">Transmembrane</keyword>
<feature type="transmembrane region" description="Helical" evidence="2">
    <location>
        <begin position="15"/>
        <end position="41"/>
    </location>
</feature>
<accession>A0ABR8PPZ9</accession>
<keyword evidence="2" id="KW-0472">Membrane</keyword>
<gene>
    <name evidence="4" type="ORF">H9661_02670</name>
</gene>
<dbReference type="RefSeq" id="WP_191767657.1">
    <property type="nucleotide sequence ID" value="NZ_JACSRA010000003.1"/>
</dbReference>
<comment type="caution">
    <text evidence="4">The sequence shown here is derived from an EMBL/GenBank/DDBJ whole genome shotgun (WGS) entry which is preliminary data.</text>
</comment>
<sequence>MEKKSKVKWSTKRKVIVILSSIIGVISLCILGVVGYGYYVYSKMDTVQINREEVLNEEGKKEESKHIINVALFGVDRGENDGGEDGMKGLSDSNIILTINEDKKEVKVSSIMRDTYVTIPGYGDSIINQAMYEGGPELMLKTINTNFNLDIDKFIGVNLNTLPQLIDKLGGLDLEVDSDEFKFINSYIDNINGKNNTNIAHLKSPGKQHLNGTQATAYCRIRYTEGTDFKRTERQRNVLTLIAKKLSAMSVGELNSFVLEELPIVKTNLSYGEIVSIGKAILNIGTGNIQQNRFPNDGDHWSTGTFGDYKLNIDKQATTEKMHKFIYE</sequence>